<evidence type="ECO:0000256" key="2">
    <source>
        <dbReference type="ARBA" id="ARBA00022679"/>
    </source>
</evidence>
<evidence type="ECO:0000259" key="3">
    <source>
        <dbReference type="Pfam" id="PF01648"/>
    </source>
</evidence>
<keyword evidence="2" id="KW-0808">Transferase</keyword>
<sequence length="371" mass="39567">MTAPPPSTDHAATLTTTVYAVRLADDATHHACTDVHETAVRIARAIDALIHLLDPLDAHLLGSDPPPDSAEILHCTPDWESARIRRQHRALDRLRTATGAVLVRYAVALATSGEGTAIVRPYVSTTGKLGKPRVHPSTASIHFNLSHHAQWVVLAVSRHPVGIDVTNAGEMIMNTRRGAAHAEIAAMYGPLMGDQEAPVILDKARDAARAFAFAWAAKEAVTKAWGVGVAVAADAVLRAVQLLDPPEEVEGTEGVVADGWRQARDYAVVVNTHHDAVVAHGGPDAVGTPIAVQLFEEVGTTRGDAVAVALMRPRAEGGEEGDEFDEVAACRELDRESIAWVTMSLVELIDRVRELVASDTAGGPEEEEEES</sequence>
<feature type="domain" description="4'-phosphopantetheinyl transferase" evidence="3">
    <location>
        <begin position="161"/>
        <end position="230"/>
    </location>
</feature>
<dbReference type="AlphaFoldDB" id="A0A0L0S547"/>
<dbReference type="InterPro" id="IPR008278">
    <property type="entry name" value="4-PPantetheinyl_Trfase_dom"/>
</dbReference>
<proteinExistence type="predicted"/>
<dbReference type="InterPro" id="IPR050559">
    <property type="entry name" value="P-Pant_transferase_sf"/>
</dbReference>
<dbReference type="Pfam" id="PF01648">
    <property type="entry name" value="ACPS"/>
    <property type="match status" value="1"/>
</dbReference>
<name>A0A0L0S547_ALLM3</name>
<evidence type="ECO:0000256" key="1">
    <source>
        <dbReference type="ARBA" id="ARBA00013172"/>
    </source>
</evidence>
<protein>
    <recommendedName>
        <fullName evidence="1">holo-[acyl-carrier-protein] synthase</fullName>
        <ecNumber evidence="1">2.7.8.7</ecNumber>
    </recommendedName>
</protein>
<gene>
    <name evidence="5" type="ORF">AMAG_03233</name>
</gene>
<keyword evidence="6" id="KW-1185">Reference proteome</keyword>
<dbReference type="GO" id="GO:0008897">
    <property type="term" value="F:holo-[acyl-carrier-protein] synthase activity"/>
    <property type="evidence" value="ECO:0007669"/>
    <property type="project" value="UniProtKB-EC"/>
</dbReference>
<reference evidence="5 6" key="1">
    <citation type="submission" date="2009-11" db="EMBL/GenBank/DDBJ databases">
        <title>Annotation of Allomyces macrogynus ATCC 38327.</title>
        <authorList>
            <consortium name="The Broad Institute Genome Sequencing Platform"/>
            <person name="Russ C."/>
            <person name="Cuomo C."/>
            <person name="Burger G."/>
            <person name="Gray M.W."/>
            <person name="Holland P.W.H."/>
            <person name="King N."/>
            <person name="Lang F.B.F."/>
            <person name="Roger A.J."/>
            <person name="Ruiz-Trillo I."/>
            <person name="Young S.K."/>
            <person name="Zeng Q."/>
            <person name="Gargeya S."/>
            <person name="Fitzgerald M."/>
            <person name="Haas B."/>
            <person name="Abouelleil A."/>
            <person name="Alvarado L."/>
            <person name="Arachchi H.M."/>
            <person name="Berlin A."/>
            <person name="Chapman S.B."/>
            <person name="Gearin G."/>
            <person name="Goldberg J."/>
            <person name="Griggs A."/>
            <person name="Gujja S."/>
            <person name="Hansen M."/>
            <person name="Heiman D."/>
            <person name="Howarth C."/>
            <person name="Larimer J."/>
            <person name="Lui A."/>
            <person name="MacDonald P.J.P."/>
            <person name="McCowen C."/>
            <person name="Montmayeur A."/>
            <person name="Murphy C."/>
            <person name="Neiman D."/>
            <person name="Pearson M."/>
            <person name="Priest M."/>
            <person name="Roberts A."/>
            <person name="Saif S."/>
            <person name="Shea T."/>
            <person name="Sisk P."/>
            <person name="Stolte C."/>
            <person name="Sykes S."/>
            <person name="Wortman J."/>
            <person name="Nusbaum C."/>
            <person name="Birren B."/>
        </authorList>
    </citation>
    <scope>NUCLEOTIDE SEQUENCE [LARGE SCALE GENOMIC DNA]</scope>
    <source>
        <strain evidence="5 6">ATCC 38327</strain>
    </source>
</reference>
<dbReference type="GO" id="GO:0000287">
    <property type="term" value="F:magnesium ion binding"/>
    <property type="evidence" value="ECO:0007669"/>
    <property type="project" value="InterPro"/>
</dbReference>
<dbReference type="InterPro" id="IPR037143">
    <property type="entry name" value="4-PPantetheinyl_Trfase_dom_sf"/>
</dbReference>
<dbReference type="Proteomes" id="UP000054350">
    <property type="component" value="Unassembled WGS sequence"/>
</dbReference>
<dbReference type="EMBL" id="GG745331">
    <property type="protein sequence ID" value="KNE57531.1"/>
    <property type="molecule type" value="Genomic_DNA"/>
</dbReference>
<dbReference type="PANTHER" id="PTHR12215">
    <property type="entry name" value="PHOSPHOPANTETHEINE TRANSFERASE"/>
    <property type="match status" value="1"/>
</dbReference>
<feature type="domain" description="4'-phosphopantetheinyl transferase N-terminal" evidence="4">
    <location>
        <begin position="71"/>
        <end position="157"/>
    </location>
</feature>
<evidence type="ECO:0000313" key="6">
    <source>
        <dbReference type="Proteomes" id="UP000054350"/>
    </source>
</evidence>
<dbReference type="InterPro" id="IPR055066">
    <property type="entry name" value="AASDHPPT_N"/>
</dbReference>
<dbReference type="Pfam" id="PF22624">
    <property type="entry name" value="AASDHPPT_N"/>
    <property type="match status" value="1"/>
</dbReference>
<accession>A0A0L0S547</accession>
<dbReference type="GO" id="GO:0005829">
    <property type="term" value="C:cytosol"/>
    <property type="evidence" value="ECO:0007669"/>
    <property type="project" value="TreeGrafter"/>
</dbReference>
<dbReference type="PANTHER" id="PTHR12215:SF10">
    <property type="entry name" value="L-AMINOADIPATE-SEMIALDEHYDE DEHYDROGENASE-PHOSPHOPANTETHEINYL TRANSFERASE"/>
    <property type="match status" value="1"/>
</dbReference>
<evidence type="ECO:0000259" key="4">
    <source>
        <dbReference type="Pfam" id="PF22624"/>
    </source>
</evidence>
<dbReference type="GO" id="GO:0019878">
    <property type="term" value="P:lysine biosynthetic process via aminoadipic acid"/>
    <property type="evidence" value="ECO:0007669"/>
    <property type="project" value="TreeGrafter"/>
</dbReference>
<reference evidence="6" key="2">
    <citation type="submission" date="2009-11" db="EMBL/GenBank/DDBJ databases">
        <title>The Genome Sequence of Allomyces macrogynus strain ATCC 38327.</title>
        <authorList>
            <consortium name="The Broad Institute Genome Sequencing Platform"/>
            <person name="Russ C."/>
            <person name="Cuomo C."/>
            <person name="Shea T."/>
            <person name="Young S.K."/>
            <person name="Zeng Q."/>
            <person name="Koehrsen M."/>
            <person name="Haas B."/>
            <person name="Borodovsky M."/>
            <person name="Guigo R."/>
            <person name="Alvarado L."/>
            <person name="Berlin A."/>
            <person name="Borenstein D."/>
            <person name="Chen Z."/>
            <person name="Engels R."/>
            <person name="Freedman E."/>
            <person name="Gellesch M."/>
            <person name="Goldberg J."/>
            <person name="Griggs A."/>
            <person name="Gujja S."/>
            <person name="Heiman D."/>
            <person name="Hepburn T."/>
            <person name="Howarth C."/>
            <person name="Jen D."/>
            <person name="Larson L."/>
            <person name="Lewis B."/>
            <person name="Mehta T."/>
            <person name="Park D."/>
            <person name="Pearson M."/>
            <person name="Roberts A."/>
            <person name="Saif S."/>
            <person name="Shenoy N."/>
            <person name="Sisk P."/>
            <person name="Stolte C."/>
            <person name="Sykes S."/>
            <person name="Walk T."/>
            <person name="White J."/>
            <person name="Yandava C."/>
            <person name="Burger G."/>
            <person name="Gray M.W."/>
            <person name="Holland P.W.H."/>
            <person name="King N."/>
            <person name="Lang F.B.F."/>
            <person name="Roger A.J."/>
            <person name="Ruiz-Trillo I."/>
            <person name="Lander E."/>
            <person name="Nusbaum C."/>
        </authorList>
    </citation>
    <scope>NUCLEOTIDE SEQUENCE [LARGE SCALE GENOMIC DNA]</scope>
    <source>
        <strain evidence="6">ATCC 38327</strain>
    </source>
</reference>
<dbReference type="OrthoDB" id="26719at2759"/>
<dbReference type="VEuPathDB" id="FungiDB:AMAG_03233"/>
<evidence type="ECO:0000313" key="5">
    <source>
        <dbReference type="EMBL" id="KNE57531.1"/>
    </source>
</evidence>
<organism evidence="5 6">
    <name type="scientific">Allomyces macrogynus (strain ATCC 38327)</name>
    <name type="common">Allomyces javanicus var. macrogynus</name>
    <dbReference type="NCBI Taxonomy" id="578462"/>
    <lineage>
        <taxon>Eukaryota</taxon>
        <taxon>Fungi</taxon>
        <taxon>Fungi incertae sedis</taxon>
        <taxon>Blastocladiomycota</taxon>
        <taxon>Blastocladiomycetes</taxon>
        <taxon>Blastocladiales</taxon>
        <taxon>Blastocladiaceae</taxon>
        <taxon>Allomyces</taxon>
    </lineage>
</organism>
<dbReference type="Gene3D" id="3.90.470.20">
    <property type="entry name" value="4'-phosphopantetheinyl transferase domain"/>
    <property type="match status" value="1"/>
</dbReference>
<dbReference type="EC" id="2.7.8.7" evidence="1"/>
<dbReference type="SUPFAM" id="SSF56214">
    <property type="entry name" value="4'-phosphopantetheinyl transferase"/>
    <property type="match status" value="2"/>
</dbReference>